<dbReference type="PROSITE" id="PS50931">
    <property type="entry name" value="HTH_LYSR"/>
    <property type="match status" value="1"/>
</dbReference>
<proteinExistence type="inferred from homology"/>
<evidence type="ECO:0000256" key="3">
    <source>
        <dbReference type="ARBA" id="ARBA00023125"/>
    </source>
</evidence>
<keyword evidence="3" id="KW-0238">DNA-binding</keyword>
<dbReference type="PANTHER" id="PTHR30537:SF5">
    <property type="entry name" value="HTH-TYPE TRANSCRIPTIONAL ACTIVATOR TTDR-RELATED"/>
    <property type="match status" value="1"/>
</dbReference>
<reference evidence="6 7" key="1">
    <citation type="submission" date="2014-02" db="EMBL/GenBank/DDBJ databases">
        <title>Expanding our view of genomic diversity in Candidatus Accumulibacter clades.</title>
        <authorList>
            <person name="Skennerton C.T."/>
            <person name="Barr J.J."/>
            <person name="Slater F.R."/>
            <person name="Bond P.L."/>
            <person name="Tyson G.W."/>
        </authorList>
    </citation>
    <scope>NUCLEOTIDE SEQUENCE [LARGE SCALE GENOMIC DNA]</scope>
    <source>
        <strain evidence="7">BA-92</strain>
    </source>
</reference>
<dbReference type="PATRIC" id="fig|1454003.3.peg.1821"/>
<dbReference type="Gene3D" id="1.10.10.10">
    <property type="entry name" value="Winged helix-like DNA-binding domain superfamily/Winged helix DNA-binding domain"/>
    <property type="match status" value="1"/>
</dbReference>
<accession>A0A011ND59</accession>
<evidence type="ECO:0000256" key="1">
    <source>
        <dbReference type="ARBA" id="ARBA00009437"/>
    </source>
</evidence>
<keyword evidence="2" id="KW-0805">Transcription regulation</keyword>
<dbReference type="Proteomes" id="UP000021816">
    <property type="component" value="Unassembled WGS sequence"/>
</dbReference>
<feature type="domain" description="HTH lysR-type" evidence="5">
    <location>
        <begin position="1"/>
        <end position="59"/>
    </location>
</feature>
<evidence type="ECO:0000256" key="4">
    <source>
        <dbReference type="ARBA" id="ARBA00023163"/>
    </source>
</evidence>
<dbReference type="PANTHER" id="PTHR30537">
    <property type="entry name" value="HTH-TYPE TRANSCRIPTIONAL REGULATOR"/>
    <property type="match status" value="1"/>
</dbReference>
<evidence type="ECO:0000313" key="6">
    <source>
        <dbReference type="EMBL" id="EXI80623.1"/>
    </source>
</evidence>
<organism evidence="6 7">
    <name type="scientific">Candidatus Accumulibacter appositus</name>
    <dbReference type="NCBI Taxonomy" id="1454003"/>
    <lineage>
        <taxon>Bacteria</taxon>
        <taxon>Pseudomonadati</taxon>
        <taxon>Pseudomonadota</taxon>
        <taxon>Betaproteobacteria</taxon>
        <taxon>Candidatus Accumulibacter</taxon>
    </lineage>
</organism>
<comment type="caution">
    <text evidence="6">The sequence shown here is derived from an EMBL/GenBank/DDBJ whole genome shotgun (WGS) entry which is preliminary data.</text>
</comment>
<name>A0A011ND59_9PROT</name>
<dbReference type="SUPFAM" id="SSF46785">
    <property type="entry name" value="Winged helix' DNA-binding domain"/>
    <property type="match status" value="1"/>
</dbReference>
<dbReference type="CDD" id="cd08471">
    <property type="entry name" value="PBP2_CrgA_like_2"/>
    <property type="match status" value="1"/>
</dbReference>
<dbReference type="InterPro" id="IPR000847">
    <property type="entry name" value="LysR_HTH_N"/>
</dbReference>
<dbReference type="Pfam" id="PF00126">
    <property type="entry name" value="HTH_1"/>
    <property type="match status" value="1"/>
</dbReference>
<evidence type="ECO:0000256" key="2">
    <source>
        <dbReference type="ARBA" id="ARBA00023015"/>
    </source>
</evidence>
<dbReference type="Pfam" id="PF03466">
    <property type="entry name" value="LysR_substrate"/>
    <property type="match status" value="1"/>
</dbReference>
<dbReference type="InterPro" id="IPR005119">
    <property type="entry name" value="LysR_subst-bd"/>
</dbReference>
<dbReference type="STRING" id="1454003.AW10_01766"/>
<comment type="similarity">
    <text evidence="1">Belongs to the LysR transcriptional regulatory family.</text>
</comment>
<dbReference type="GO" id="GO:0003700">
    <property type="term" value="F:DNA-binding transcription factor activity"/>
    <property type="evidence" value="ECO:0007669"/>
    <property type="project" value="InterPro"/>
</dbReference>
<protein>
    <submittedName>
        <fullName evidence="6">D-malate degradation protein R</fullName>
    </submittedName>
</protein>
<evidence type="ECO:0000313" key="7">
    <source>
        <dbReference type="Proteomes" id="UP000021816"/>
    </source>
</evidence>
<dbReference type="InterPro" id="IPR036390">
    <property type="entry name" value="WH_DNA-bd_sf"/>
</dbReference>
<dbReference type="FunFam" id="1.10.10.10:FF:000001">
    <property type="entry name" value="LysR family transcriptional regulator"/>
    <property type="match status" value="1"/>
</dbReference>
<sequence length="309" mass="33916">MDKLQAMQVFVTIVDQGSLTAAAQVLGKSLPTVVRVLADLEKGLATRLLTRTTRHLALSEEGRRYLEHCRRILAQVDEAESELSERQSEAAGQLTVTAPVLFGQLHVVPGVSSFLLRYRQARVDMLLLDRVVNLVDEGVDLAVRIAHLADSSMIARRVGHIRRVVCASPEYLEHAGIPTSPADLTHFDCIRWRTQGGGNLWSFRGATPADGGREQAINWVPRGRFTSNQVAGAINACAAGLGLGSFLSYQVESLVADGRLVVVLADYELPPIPVSITHSYTRLVPRRVRTLIEWLADDLQQRLAAQTLT</sequence>
<dbReference type="InterPro" id="IPR036388">
    <property type="entry name" value="WH-like_DNA-bd_sf"/>
</dbReference>
<dbReference type="InterPro" id="IPR058163">
    <property type="entry name" value="LysR-type_TF_proteobact-type"/>
</dbReference>
<dbReference type="SUPFAM" id="SSF53850">
    <property type="entry name" value="Periplasmic binding protein-like II"/>
    <property type="match status" value="1"/>
</dbReference>
<gene>
    <name evidence="6" type="primary">dmlR_3</name>
    <name evidence="6" type="ORF">AW10_01766</name>
</gene>
<dbReference type="EMBL" id="JEMX01000030">
    <property type="protein sequence ID" value="EXI80623.1"/>
    <property type="molecule type" value="Genomic_DNA"/>
</dbReference>
<dbReference type="GO" id="GO:0043565">
    <property type="term" value="F:sequence-specific DNA binding"/>
    <property type="evidence" value="ECO:0007669"/>
    <property type="project" value="TreeGrafter"/>
</dbReference>
<dbReference type="GO" id="GO:0006351">
    <property type="term" value="P:DNA-templated transcription"/>
    <property type="evidence" value="ECO:0007669"/>
    <property type="project" value="TreeGrafter"/>
</dbReference>
<keyword evidence="4" id="KW-0804">Transcription</keyword>
<dbReference type="Gene3D" id="3.40.190.290">
    <property type="match status" value="1"/>
</dbReference>
<dbReference type="AlphaFoldDB" id="A0A011ND59"/>
<evidence type="ECO:0000259" key="5">
    <source>
        <dbReference type="PROSITE" id="PS50931"/>
    </source>
</evidence>